<dbReference type="RefSeq" id="WP_124731865.1">
    <property type="nucleotide sequence ID" value="NZ_CBCSKC010000021.1"/>
</dbReference>
<comment type="subcellular location">
    <subcellularLocation>
        <location evidence="1">Cell envelope</location>
    </subcellularLocation>
</comment>
<dbReference type="Gene3D" id="1.10.1130.10">
    <property type="entry name" value="Flavocytochrome C3, Chain A"/>
    <property type="match status" value="1"/>
</dbReference>
<keyword evidence="5" id="KW-0479">Metal-binding</keyword>
<protein>
    <recommendedName>
        <fullName evidence="3">nitrite reductase (cytochrome; ammonia-forming)</fullName>
        <ecNumber evidence="3">1.7.2.2</ecNumber>
    </recommendedName>
</protein>
<dbReference type="InterPro" id="IPR003321">
    <property type="entry name" value="Cyt_c552"/>
</dbReference>
<dbReference type="SUPFAM" id="SSF48695">
    <property type="entry name" value="Multiheme cytochromes"/>
    <property type="match status" value="1"/>
</dbReference>
<keyword evidence="8" id="KW-0560">Oxidoreductase</keyword>
<reference evidence="12" key="1">
    <citation type="submission" date="2018-11" db="EMBL/GenBank/DDBJ databases">
        <title>Shewanella sp. M2.</title>
        <authorList>
            <person name="Hwang Y.J."/>
            <person name="Hwang C.Y."/>
        </authorList>
    </citation>
    <scope>NUCLEOTIDE SEQUENCE [LARGE SCALE GENOMIC DNA]</scope>
    <source>
        <strain evidence="12">LMG 19866</strain>
    </source>
</reference>
<accession>A0A3G8LXK7</accession>
<evidence type="ECO:0000256" key="9">
    <source>
        <dbReference type="ARBA" id="ARBA00023004"/>
    </source>
</evidence>
<dbReference type="GO" id="GO:0020037">
    <property type="term" value="F:heme binding"/>
    <property type="evidence" value="ECO:0007669"/>
    <property type="project" value="TreeGrafter"/>
</dbReference>
<keyword evidence="4" id="KW-0349">Heme</keyword>
<dbReference type="GO" id="GO:0019645">
    <property type="term" value="P:anaerobic electron transport chain"/>
    <property type="evidence" value="ECO:0007669"/>
    <property type="project" value="TreeGrafter"/>
</dbReference>
<evidence type="ECO:0000256" key="10">
    <source>
        <dbReference type="ARBA" id="ARBA00049131"/>
    </source>
</evidence>
<name>A0A3G8LXK7_9GAMM</name>
<dbReference type="GO" id="GO:0042279">
    <property type="term" value="F:nitrite reductase (cytochrome, ammonia-forming) activity"/>
    <property type="evidence" value="ECO:0007669"/>
    <property type="project" value="UniProtKB-EC"/>
</dbReference>
<keyword evidence="9" id="KW-0408">Iron</keyword>
<evidence type="ECO:0000256" key="3">
    <source>
        <dbReference type="ARBA" id="ARBA00011887"/>
    </source>
</evidence>
<evidence type="ECO:0000313" key="12">
    <source>
        <dbReference type="Proteomes" id="UP000278035"/>
    </source>
</evidence>
<keyword evidence="6" id="KW-0732">Signal</keyword>
<evidence type="ECO:0000256" key="1">
    <source>
        <dbReference type="ARBA" id="ARBA00004196"/>
    </source>
</evidence>
<evidence type="ECO:0000256" key="2">
    <source>
        <dbReference type="ARBA" id="ARBA00009288"/>
    </source>
</evidence>
<evidence type="ECO:0000256" key="5">
    <source>
        <dbReference type="ARBA" id="ARBA00022723"/>
    </source>
</evidence>
<comment type="similarity">
    <text evidence="2">Belongs to the cytochrome c-552 family.</text>
</comment>
<evidence type="ECO:0000256" key="7">
    <source>
        <dbReference type="ARBA" id="ARBA00022837"/>
    </source>
</evidence>
<evidence type="ECO:0000256" key="6">
    <source>
        <dbReference type="ARBA" id="ARBA00022729"/>
    </source>
</evidence>
<dbReference type="OrthoDB" id="9780421at2"/>
<dbReference type="GO" id="GO:0030288">
    <property type="term" value="C:outer membrane-bounded periplasmic space"/>
    <property type="evidence" value="ECO:0007669"/>
    <property type="project" value="TreeGrafter"/>
</dbReference>
<comment type="catalytic activity">
    <reaction evidence="10">
        <text>6 Fe(III)-[cytochrome c] + NH4(+) + 2 H2O = 6 Fe(II)-[cytochrome c] + nitrite + 8 H(+)</text>
        <dbReference type="Rhea" id="RHEA:13089"/>
        <dbReference type="Rhea" id="RHEA-COMP:10350"/>
        <dbReference type="Rhea" id="RHEA-COMP:14399"/>
        <dbReference type="ChEBI" id="CHEBI:15377"/>
        <dbReference type="ChEBI" id="CHEBI:15378"/>
        <dbReference type="ChEBI" id="CHEBI:16301"/>
        <dbReference type="ChEBI" id="CHEBI:28938"/>
        <dbReference type="ChEBI" id="CHEBI:29033"/>
        <dbReference type="ChEBI" id="CHEBI:29034"/>
        <dbReference type="EC" id="1.7.2.2"/>
    </reaction>
</comment>
<dbReference type="PIRSF" id="PIRSF000243">
    <property type="entry name" value="Cyt_c552"/>
    <property type="match status" value="1"/>
</dbReference>
<dbReference type="CDD" id="cd00548">
    <property type="entry name" value="NrfA-like"/>
    <property type="match status" value="1"/>
</dbReference>
<evidence type="ECO:0000313" key="11">
    <source>
        <dbReference type="EMBL" id="AZG74361.1"/>
    </source>
</evidence>
<gene>
    <name evidence="11" type="ORF">EGC82_17345</name>
</gene>
<dbReference type="PANTHER" id="PTHR30633:SF0">
    <property type="entry name" value="CYTOCHROME C-552"/>
    <property type="match status" value="1"/>
</dbReference>
<evidence type="ECO:0000256" key="8">
    <source>
        <dbReference type="ARBA" id="ARBA00023002"/>
    </source>
</evidence>
<dbReference type="EMBL" id="CP034015">
    <property type="protein sequence ID" value="AZG74361.1"/>
    <property type="molecule type" value="Genomic_DNA"/>
</dbReference>
<dbReference type="AlphaFoldDB" id="A0A3G8LXK7"/>
<keyword evidence="12" id="KW-1185">Reference proteome</keyword>
<dbReference type="Gene3D" id="1.20.140.10">
    <property type="entry name" value="Butyryl-CoA Dehydrogenase, subunit A, domain 3"/>
    <property type="match status" value="1"/>
</dbReference>
<keyword evidence="7" id="KW-0106">Calcium</keyword>
<dbReference type="KEGG" id="slj:EGC82_17345"/>
<dbReference type="Proteomes" id="UP000278035">
    <property type="component" value="Chromosome"/>
</dbReference>
<proteinExistence type="inferred from homology"/>
<sequence length="473" mass="52920">MMDLLIDVIMKATQPMRSKVGLSIIISAMALLSLTSWSLKSAEVDPNQLKFPQQYDSWQATVEQSDREDMLAQYPASIILWAGSSFAKEYHSPRGHQFAVADVTHTLRTGVAIAEGDKGLSASCWTCKTPDAPRLMKEMGIEGYSGANFVDLGREIKSVVYCSDCHVDGSAKLALPRPHAQDAMAKIKLPFDQQDSAMQGAQVCGQCHVTYYFQPENNNKVNIPWIFGNSADDIEKYYDTRRFYEWIHPISKTPILKARHPEFEHWSRSTHAKKGVTCITCHMPQATDDKGAKFTDHKVAGALDNFDRTCASCHSSKAILVKKLDQAKADINLKARHVEGLLVKAHYEAKAAWDAGATWPQMNDAIMGIRHAQWRWDFAMASHGMYAHNPKEGIALLNKATEQITYAREALARILNQFSVTKVEYPDYSSKEKAHAAIGFVEADAIKAKQAFIKQEVDKYWQPVAKTGYEVSK</sequence>
<dbReference type="PANTHER" id="PTHR30633">
    <property type="entry name" value="CYTOCHROME C-552 RESPIRATORY NITRITE REDUCTASE"/>
    <property type="match status" value="1"/>
</dbReference>
<dbReference type="Pfam" id="PF02335">
    <property type="entry name" value="Cytochrom_C552"/>
    <property type="match status" value="1"/>
</dbReference>
<evidence type="ECO:0000256" key="4">
    <source>
        <dbReference type="ARBA" id="ARBA00022617"/>
    </source>
</evidence>
<dbReference type="GO" id="GO:0046872">
    <property type="term" value="F:metal ion binding"/>
    <property type="evidence" value="ECO:0007669"/>
    <property type="project" value="UniProtKB-KW"/>
</dbReference>
<dbReference type="EC" id="1.7.2.2" evidence="3"/>
<organism evidence="11 12">
    <name type="scientific">Shewanella livingstonensis</name>
    <dbReference type="NCBI Taxonomy" id="150120"/>
    <lineage>
        <taxon>Bacteria</taxon>
        <taxon>Pseudomonadati</taxon>
        <taxon>Pseudomonadota</taxon>
        <taxon>Gammaproteobacteria</taxon>
        <taxon>Alteromonadales</taxon>
        <taxon>Shewanellaceae</taxon>
        <taxon>Shewanella</taxon>
    </lineage>
</organism>
<dbReference type="InterPro" id="IPR036280">
    <property type="entry name" value="Multihaem_cyt_sf"/>
</dbReference>